<dbReference type="InterPro" id="IPR001296">
    <property type="entry name" value="Glyco_trans_1"/>
</dbReference>
<name>F2ALR8_RHOBT</name>
<reference evidence="2 3" key="1">
    <citation type="journal article" date="2013" name="Mar. Genomics">
        <title>Expression of sulfatases in Rhodopirellula baltica and the diversity of sulfatases in the genus Rhodopirellula.</title>
        <authorList>
            <person name="Wegner C.E."/>
            <person name="Richter-Heitmann T."/>
            <person name="Klindworth A."/>
            <person name="Klockow C."/>
            <person name="Richter M."/>
            <person name="Achstetter T."/>
            <person name="Glockner F.O."/>
            <person name="Harder J."/>
        </authorList>
    </citation>
    <scope>NUCLEOTIDE SEQUENCE [LARGE SCALE GENOMIC DNA]</scope>
    <source>
        <strain evidence="2 3">WH47</strain>
    </source>
</reference>
<accession>F2ALR8</accession>
<dbReference type="EMBL" id="AFAR01000032">
    <property type="protein sequence ID" value="EGF29414.1"/>
    <property type="molecule type" value="Genomic_DNA"/>
</dbReference>
<evidence type="ECO:0000259" key="1">
    <source>
        <dbReference type="Pfam" id="PF00534"/>
    </source>
</evidence>
<feature type="non-terminal residue" evidence="2">
    <location>
        <position position="138"/>
    </location>
</feature>
<dbReference type="Gene3D" id="3.40.50.2000">
    <property type="entry name" value="Glycogen Phosphorylase B"/>
    <property type="match status" value="1"/>
</dbReference>
<comment type="caution">
    <text evidence="2">The sequence shown here is derived from an EMBL/GenBank/DDBJ whole genome shotgun (WGS) entry which is preliminary data.</text>
</comment>
<dbReference type="AlphaFoldDB" id="F2ALR8"/>
<evidence type="ECO:0000313" key="3">
    <source>
        <dbReference type="Proteomes" id="UP000006222"/>
    </source>
</evidence>
<gene>
    <name evidence="2" type="ORF">RBWH47_02778</name>
</gene>
<protein>
    <submittedName>
        <fullName evidence="2">Glycosyltransferase</fullName>
    </submittedName>
</protein>
<feature type="domain" description="Glycosyl transferase family 1" evidence="1">
    <location>
        <begin position="35"/>
        <end position="138"/>
    </location>
</feature>
<dbReference type="Proteomes" id="UP000006222">
    <property type="component" value="Unassembled WGS sequence"/>
</dbReference>
<dbReference type="Pfam" id="PF00534">
    <property type="entry name" value="Glycos_transf_1"/>
    <property type="match status" value="1"/>
</dbReference>
<keyword evidence="2" id="KW-0808">Transferase</keyword>
<proteinExistence type="predicted"/>
<dbReference type="GO" id="GO:0016757">
    <property type="term" value="F:glycosyltransferase activity"/>
    <property type="evidence" value="ECO:0007669"/>
    <property type="project" value="InterPro"/>
</dbReference>
<dbReference type="SUPFAM" id="SSF53756">
    <property type="entry name" value="UDP-Glycosyltransferase/glycogen phosphorylase"/>
    <property type="match status" value="1"/>
</dbReference>
<organism evidence="2 3">
    <name type="scientific">Rhodopirellula baltica WH47</name>
    <dbReference type="NCBI Taxonomy" id="991778"/>
    <lineage>
        <taxon>Bacteria</taxon>
        <taxon>Pseudomonadati</taxon>
        <taxon>Planctomycetota</taxon>
        <taxon>Planctomycetia</taxon>
        <taxon>Pirellulales</taxon>
        <taxon>Pirellulaceae</taxon>
        <taxon>Rhodopirellula</taxon>
    </lineage>
</organism>
<evidence type="ECO:0000313" key="2">
    <source>
        <dbReference type="EMBL" id="EGF29414.1"/>
    </source>
</evidence>
<sequence length="138" mass="15655">MGTATNLHHLNQLILPFRQLRKKHRFDFVVCSDVKNEGLLNELEASFERWSAEREIQTLQSFDIGLMPLSNEDWCLGKCAFKLIQYLAVGIATVSSAVGMNMDVVSDGDNGFLAYDENWAEPLDQLLSDCEARRRMGK</sequence>